<evidence type="ECO:0000256" key="3">
    <source>
        <dbReference type="ARBA" id="ARBA00012438"/>
    </source>
</evidence>
<dbReference type="PROSITE" id="PS50109">
    <property type="entry name" value="HIS_KIN"/>
    <property type="match status" value="1"/>
</dbReference>
<dbReference type="Gene3D" id="3.30.565.10">
    <property type="entry name" value="Histidine kinase-like ATPase, C-terminal domain"/>
    <property type="match status" value="1"/>
</dbReference>
<comment type="caution">
    <text evidence="14">The sequence shown here is derived from an EMBL/GenBank/DDBJ whole genome shotgun (WGS) entry which is preliminary data.</text>
</comment>
<dbReference type="Pfam" id="PF00512">
    <property type="entry name" value="HisKA"/>
    <property type="match status" value="1"/>
</dbReference>
<dbReference type="CDD" id="cd09622">
    <property type="entry name" value="CBM9_like_HisKa"/>
    <property type="match status" value="1"/>
</dbReference>
<evidence type="ECO:0000256" key="9">
    <source>
        <dbReference type="ARBA" id="ARBA00023012"/>
    </source>
</evidence>
<dbReference type="SUPFAM" id="SSF55874">
    <property type="entry name" value="ATPase domain of HSP90 chaperone/DNA topoisomerase II/histidine kinase"/>
    <property type="match status" value="1"/>
</dbReference>
<protein>
    <recommendedName>
        <fullName evidence="3">histidine kinase</fullName>
        <ecNumber evidence="3">2.7.13.3</ecNumber>
    </recommendedName>
</protein>
<dbReference type="InterPro" id="IPR036890">
    <property type="entry name" value="HATPase_C_sf"/>
</dbReference>
<dbReference type="PANTHER" id="PTHR45436:SF5">
    <property type="entry name" value="SENSOR HISTIDINE KINASE TRCS"/>
    <property type="match status" value="1"/>
</dbReference>
<dbReference type="OrthoDB" id="6735159at2"/>
<dbReference type="PANTHER" id="PTHR45436">
    <property type="entry name" value="SENSOR HISTIDINE KINASE YKOH"/>
    <property type="match status" value="1"/>
</dbReference>
<comment type="subcellular location">
    <subcellularLocation>
        <location evidence="2">Membrane</location>
    </subcellularLocation>
</comment>
<dbReference type="SUPFAM" id="SSF47384">
    <property type="entry name" value="Homodimeric domain of signal transducing histidine kinase"/>
    <property type="match status" value="1"/>
</dbReference>
<dbReference type="Gene3D" id="2.60.40.1190">
    <property type="match status" value="1"/>
</dbReference>
<dbReference type="EMBL" id="JQEC01000057">
    <property type="protein sequence ID" value="KGJ89140.1"/>
    <property type="molecule type" value="Genomic_DNA"/>
</dbReference>
<dbReference type="SUPFAM" id="SSF49344">
    <property type="entry name" value="CBD9-like"/>
    <property type="match status" value="1"/>
</dbReference>
<sequence>MKFNRFSFRFGLRIKLFLLSLFLFAIPLLGYQYVWEMEKYLRVGQEKTLMGTVRAVATALHERPKLFNRQASFLPSVQKGRDLYAYPIVDPIQLDGKLDDWHNQQRSLNYQQDYLIEGHDIYQPQSISFQHMVGKYRDHLYAYFSVTDDSVVYRAENSLKIDRNDLLQIAFITPEGDFRRYIISTKAPGWVTAYEIDLNASTGLSNTSTNSSQDSSFDNKPLAPEPRIQGVWIETEQGYTIELRLPLTLLGSQLSFAISDIDQHRKDQKITLGTSPFKQADQLGTVLLPSPEIERILKGLDHSESRIWVVDKHGRVLAKAGDIKNSVGVWGKMTKPALKDTWYRPFQQQLLAIYDKILTTPPKDFNDQLYDVAHLQGSHLTKALNGKHGATWRLTTDNKAVILSAAYPIYSDGEVKGAVIAEETTNGIRTLRNQALQSWFNVILAVMGLGTFALFVFASRTSNRIRALRNQTEQAIDEQGKIINPIAISKASDEVGDLQRSFALMVQRLSQYTQYLQGMSASLSHELRTPVAVVKSSLESLELDLPASQDNVYMHRAKEGVNRLSTILTLMSEATRLEQSLQNTERVSYAIDEVVSGCVQGYQLTQPQQAFTLSIDAFDDSVSNKENQVNGGPELLAQLLDKLLANAVEFSTINTNIDIKLIRKNDLFILTIGNIGELLPTAMQDRLFDSMVSVRKNKQSQQPHLGLGLYIAQLIAHFHYGIVELINNKNATGVDAIVTIPTAKK</sequence>
<dbReference type="InterPro" id="IPR003660">
    <property type="entry name" value="HAMP_dom"/>
</dbReference>
<keyword evidence="6 11" id="KW-0812">Transmembrane</keyword>
<organism evidence="14 15">
    <name type="scientific">Colwellia psychrerythraea</name>
    <name type="common">Vibrio psychroerythus</name>
    <dbReference type="NCBI Taxonomy" id="28229"/>
    <lineage>
        <taxon>Bacteria</taxon>
        <taxon>Pseudomonadati</taxon>
        <taxon>Pseudomonadota</taxon>
        <taxon>Gammaproteobacteria</taxon>
        <taxon>Alteromonadales</taxon>
        <taxon>Colwelliaceae</taxon>
        <taxon>Colwellia</taxon>
    </lineage>
</organism>
<comment type="catalytic activity">
    <reaction evidence="1">
        <text>ATP + protein L-histidine = ADP + protein N-phospho-L-histidine.</text>
        <dbReference type="EC" id="2.7.13.3"/>
    </reaction>
</comment>
<keyword evidence="4" id="KW-0597">Phosphoprotein</keyword>
<evidence type="ECO:0000256" key="4">
    <source>
        <dbReference type="ARBA" id="ARBA00022553"/>
    </source>
</evidence>
<feature type="compositionally biased region" description="Low complexity" evidence="10">
    <location>
        <begin position="203"/>
        <end position="219"/>
    </location>
</feature>
<dbReference type="NCBIfam" id="TIGR03785">
    <property type="entry name" value="marine_sort_HK"/>
    <property type="match status" value="1"/>
</dbReference>
<feature type="transmembrane region" description="Helical" evidence="11">
    <location>
        <begin position="439"/>
        <end position="459"/>
    </location>
</feature>
<dbReference type="GO" id="GO:0016020">
    <property type="term" value="C:membrane"/>
    <property type="evidence" value="ECO:0007669"/>
    <property type="project" value="UniProtKB-SubCell"/>
</dbReference>
<evidence type="ECO:0000256" key="7">
    <source>
        <dbReference type="ARBA" id="ARBA00022777"/>
    </source>
</evidence>
<evidence type="ECO:0000256" key="2">
    <source>
        <dbReference type="ARBA" id="ARBA00004370"/>
    </source>
</evidence>
<dbReference type="Pfam" id="PF02518">
    <property type="entry name" value="HATPase_c"/>
    <property type="match status" value="1"/>
</dbReference>
<keyword evidence="7 14" id="KW-0418">Kinase</keyword>
<keyword evidence="11" id="KW-0472">Membrane</keyword>
<accession>A0A099KFU4</accession>
<evidence type="ECO:0000313" key="14">
    <source>
        <dbReference type="EMBL" id="KGJ89140.1"/>
    </source>
</evidence>
<dbReference type="RefSeq" id="WP_033084036.1">
    <property type="nucleotide sequence ID" value="NZ_JQEC01000057.1"/>
</dbReference>
<dbReference type="GO" id="GO:0000155">
    <property type="term" value="F:phosphorelay sensor kinase activity"/>
    <property type="evidence" value="ECO:0007669"/>
    <property type="project" value="InterPro"/>
</dbReference>
<evidence type="ECO:0000259" key="13">
    <source>
        <dbReference type="PROSITE" id="PS50885"/>
    </source>
</evidence>
<proteinExistence type="predicted"/>
<feature type="domain" description="Histidine kinase" evidence="12">
    <location>
        <begin position="522"/>
        <end position="744"/>
    </location>
</feature>
<evidence type="ECO:0000256" key="10">
    <source>
        <dbReference type="SAM" id="MobiDB-lite"/>
    </source>
</evidence>
<dbReference type="InterPro" id="IPR022510">
    <property type="entry name" value="Sortase_His-kinase"/>
</dbReference>
<dbReference type="InterPro" id="IPR036097">
    <property type="entry name" value="HisK_dim/P_sf"/>
</dbReference>
<evidence type="ECO:0000256" key="11">
    <source>
        <dbReference type="SAM" id="Phobius"/>
    </source>
</evidence>
<dbReference type="InterPro" id="IPR050428">
    <property type="entry name" value="TCS_sensor_his_kinase"/>
</dbReference>
<dbReference type="SMART" id="SM00388">
    <property type="entry name" value="HisKA"/>
    <property type="match status" value="1"/>
</dbReference>
<evidence type="ECO:0000259" key="12">
    <source>
        <dbReference type="PROSITE" id="PS50109"/>
    </source>
</evidence>
<evidence type="ECO:0000313" key="15">
    <source>
        <dbReference type="Proteomes" id="UP000029868"/>
    </source>
</evidence>
<dbReference type="InterPro" id="IPR003661">
    <property type="entry name" value="HisK_dim/P_dom"/>
</dbReference>
<reference evidence="14 15" key="1">
    <citation type="submission" date="2014-08" db="EMBL/GenBank/DDBJ databases">
        <title>Genomic and Phenotypic Diversity of Colwellia psychrerythraea strains from Disparate Marine Basins.</title>
        <authorList>
            <person name="Techtmann S.M."/>
            <person name="Stelling S.C."/>
            <person name="Utturkar S.M."/>
            <person name="Alshibli N."/>
            <person name="Harris A."/>
            <person name="Brown S.D."/>
            <person name="Hazen T.C."/>
        </authorList>
    </citation>
    <scope>NUCLEOTIDE SEQUENCE [LARGE SCALE GENOMIC DNA]</scope>
    <source>
        <strain evidence="14 15">GAB14E</strain>
    </source>
</reference>
<name>A0A099KFU4_COLPS</name>
<dbReference type="AlphaFoldDB" id="A0A099KFU4"/>
<evidence type="ECO:0000256" key="6">
    <source>
        <dbReference type="ARBA" id="ARBA00022692"/>
    </source>
</evidence>
<dbReference type="SMART" id="SM00387">
    <property type="entry name" value="HATPase_c"/>
    <property type="match status" value="1"/>
</dbReference>
<dbReference type="PROSITE" id="PS50885">
    <property type="entry name" value="HAMP"/>
    <property type="match status" value="1"/>
</dbReference>
<dbReference type="Gene3D" id="1.10.287.130">
    <property type="match status" value="1"/>
</dbReference>
<evidence type="ECO:0000256" key="1">
    <source>
        <dbReference type="ARBA" id="ARBA00000085"/>
    </source>
</evidence>
<dbReference type="InterPro" id="IPR003594">
    <property type="entry name" value="HATPase_dom"/>
</dbReference>
<keyword evidence="5" id="KW-0808">Transferase</keyword>
<dbReference type="InterPro" id="IPR005467">
    <property type="entry name" value="His_kinase_dom"/>
</dbReference>
<gene>
    <name evidence="14" type="ORF">GAB14E_4136</name>
</gene>
<feature type="domain" description="HAMP" evidence="13">
    <location>
        <begin position="459"/>
        <end position="514"/>
    </location>
</feature>
<evidence type="ECO:0000256" key="8">
    <source>
        <dbReference type="ARBA" id="ARBA00022989"/>
    </source>
</evidence>
<dbReference type="CDD" id="cd00082">
    <property type="entry name" value="HisKA"/>
    <property type="match status" value="1"/>
</dbReference>
<dbReference type="Gene3D" id="6.10.340.10">
    <property type="match status" value="1"/>
</dbReference>
<keyword evidence="9" id="KW-0902">Two-component regulatory system</keyword>
<feature type="region of interest" description="Disordered" evidence="10">
    <location>
        <begin position="203"/>
        <end position="223"/>
    </location>
</feature>
<dbReference type="PATRIC" id="fig|28229.3.peg.4111"/>
<keyword evidence="8 11" id="KW-1133">Transmembrane helix</keyword>
<evidence type="ECO:0000256" key="5">
    <source>
        <dbReference type="ARBA" id="ARBA00022679"/>
    </source>
</evidence>
<dbReference type="Proteomes" id="UP000029868">
    <property type="component" value="Unassembled WGS sequence"/>
</dbReference>
<dbReference type="EC" id="2.7.13.3" evidence="3"/>